<evidence type="ECO:0000259" key="8">
    <source>
        <dbReference type="PROSITE" id="PS50011"/>
    </source>
</evidence>
<dbReference type="GO" id="GO:0004674">
    <property type="term" value="F:protein serine/threonine kinase activity"/>
    <property type="evidence" value="ECO:0007669"/>
    <property type="project" value="UniProtKB-EC"/>
</dbReference>
<dbReference type="InterPro" id="IPR050660">
    <property type="entry name" value="NEK_Ser/Thr_kinase"/>
</dbReference>
<feature type="domain" description="Protein kinase" evidence="8">
    <location>
        <begin position="34"/>
        <end position="312"/>
    </location>
</feature>
<dbReference type="AlphaFoldDB" id="A0A2S9YY91"/>
<dbReference type="Pfam" id="PF00069">
    <property type="entry name" value="Pkinase"/>
    <property type="match status" value="1"/>
</dbReference>
<dbReference type="Proteomes" id="UP000238823">
    <property type="component" value="Unassembled WGS sequence"/>
</dbReference>
<evidence type="ECO:0000256" key="3">
    <source>
        <dbReference type="ARBA" id="ARBA00022679"/>
    </source>
</evidence>
<dbReference type="PANTHER" id="PTHR43671:SF13">
    <property type="entry name" value="SERINE_THREONINE-PROTEIN KINASE NEK2"/>
    <property type="match status" value="1"/>
</dbReference>
<dbReference type="PROSITE" id="PS00107">
    <property type="entry name" value="PROTEIN_KINASE_ATP"/>
    <property type="match status" value="1"/>
</dbReference>
<keyword evidence="3 9" id="KW-0808">Transferase</keyword>
<dbReference type="InterPro" id="IPR017441">
    <property type="entry name" value="Protein_kinase_ATP_BS"/>
</dbReference>
<protein>
    <recommendedName>
        <fullName evidence="2">non-specific serine/threonine protein kinase</fullName>
        <ecNumber evidence="2">2.7.11.1</ecNumber>
    </recommendedName>
</protein>
<evidence type="ECO:0000256" key="6">
    <source>
        <dbReference type="ARBA" id="ARBA00022840"/>
    </source>
</evidence>
<dbReference type="EMBL" id="PVNL01000004">
    <property type="protein sequence ID" value="PRQ10047.1"/>
    <property type="molecule type" value="Genomic_DNA"/>
</dbReference>
<reference evidence="9 10" key="1">
    <citation type="submission" date="2018-03" db="EMBL/GenBank/DDBJ databases">
        <title>Draft Genome Sequences of the Obligatory Marine Myxobacteria Enhygromyxa salina SWB007.</title>
        <authorList>
            <person name="Poehlein A."/>
            <person name="Moghaddam J.A."/>
            <person name="Harms H."/>
            <person name="Alanjari M."/>
            <person name="Koenig G.M."/>
            <person name="Daniel R."/>
            <person name="Schaeberle T.F."/>
        </authorList>
    </citation>
    <scope>NUCLEOTIDE SEQUENCE [LARGE SCALE GENOMIC DNA]</scope>
    <source>
        <strain evidence="9 10">SWB007</strain>
    </source>
</reference>
<evidence type="ECO:0000256" key="2">
    <source>
        <dbReference type="ARBA" id="ARBA00012513"/>
    </source>
</evidence>
<evidence type="ECO:0000256" key="4">
    <source>
        <dbReference type="ARBA" id="ARBA00022741"/>
    </source>
</evidence>
<gene>
    <name evidence="9" type="primary">prkC_1</name>
    <name evidence="9" type="ORF">ENSA7_02530</name>
</gene>
<feature type="binding site" evidence="7">
    <location>
        <position position="63"/>
    </location>
    <ligand>
        <name>ATP</name>
        <dbReference type="ChEBI" id="CHEBI:30616"/>
    </ligand>
</feature>
<evidence type="ECO:0000256" key="5">
    <source>
        <dbReference type="ARBA" id="ARBA00022777"/>
    </source>
</evidence>
<accession>A0A2S9YY91</accession>
<dbReference type="InterPro" id="IPR008271">
    <property type="entry name" value="Ser/Thr_kinase_AS"/>
</dbReference>
<evidence type="ECO:0000313" key="10">
    <source>
        <dbReference type="Proteomes" id="UP000238823"/>
    </source>
</evidence>
<proteinExistence type="inferred from homology"/>
<organism evidence="9 10">
    <name type="scientific">Enhygromyxa salina</name>
    <dbReference type="NCBI Taxonomy" id="215803"/>
    <lineage>
        <taxon>Bacteria</taxon>
        <taxon>Pseudomonadati</taxon>
        <taxon>Myxococcota</taxon>
        <taxon>Polyangia</taxon>
        <taxon>Nannocystales</taxon>
        <taxon>Nannocystaceae</taxon>
        <taxon>Enhygromyxa</taxon>
    </lineage>
</organism>
<name>A0A2S9YY91_9BACT</name>
<dbReference type="SMART" id="SM00220">
    <property type="entry name" value="S_TKc"/>
    <property type="match status" value="1"/>
</dbReference>
<evidence type="ECO:0000256" key="1">
    <source>
        <dbReference type="ARBA" id="ARBA00010886"/>
    </source>
</evidence>
<dbReference type="InterPro" id="IPR000719">
    <property type="entry name" value="Prot_kinase_dom"/>
</dbReference>
<dbReference type="CDD" id="cd14014">
    <property type="entry name" value="STKc_PknB_like"/>
    <property type="match status" value="1"/>
</dbReference>
<dbReference type="Gene3D" id="1.10.510.10">
    <property type="entry name" value="Transferase(Phosphotransferase) domain 1"/>
    <property type="match status" value="1"/>
</dbReference>
<comment type="caution">
    <text evidence="9">The sequence shown here is derived from an EMBL/GenBank/DDBJ whole genome shotgun (WGS) entry which is preliminary data.</text>
</comment>
<keyword evidence="4 7" id="KW-0547">Nucleotide-binding</keyword>
<dbReference type="RefSeq" id="WP_106087354.1">
    <property type="nucleotide sequence ID" value="NZ_PVNL01000004.1"/>
</dbReference>
<dbReference type="EC" id="2.7.11.1" evidence="2"/>
<dbReference type="OrthoDB" id="9801841at2"/>
<dbReference type="SUPFAM" id="SSF56112">
    <property type="entry name" value="Protein kinase-like (PK-like)"/>
    <property type="match status" value="1"/>
</dbReference>
<dbReference type="PROSITE" id="PS00108">
    <property type="entry name" value="PROTEIN_KINASE_ST"/>
    <property type="match status" value="1"/>
</dbReference>
<sequence>MSSEPAQAEPQLSQEELENIELASGSLITQSKTYKIVDRLGEGGFGKVYKVFDPIMNRYSALKMMKMSVPEDERRRFRQEARLCGTFMHPNLIRTLEVGTTKEHGLFWFAMDYLEGSDLLGYLNRGQQLSFAHLREIFSQTLDALTHVHARNFVHCDIKPANIFVAIDLYDPNLRLVKLIDFGVAMDLSDQDAPPKGTPRIMGDPFYMPPEQTYANPKLDARSDLYALGITFYEMVTNGRHPFEDLFEAHPREVLIAQRERIPAPPSTYLAPDIDPEHASDVDGFFATATAKNPDERFPSAEIMKRALQHVVDPRGE</sequence>
<evidence type="ECO:0000256" key="7">
    <source>
        <dbReference type="PROSITE-ProRule" id="PRU10141"/>
    </source>
</evidence>
<comment type="similarity">
    <text evidence="1">Belongs to the protein kinase superfamily. NEK Ser/Thr protein kinase family. NIMA subfamily.</text>
</comment>
<evidence type="ECO:0000313" key="9">
    <source>
        <dbReference type="EMBL" id="PRQ10047.1"/>
    </source>
</evidence>
<keyword evidence="6 7" id="KW-0067">ATP-binding</keyword>
<keyword evidence="5 9" id="KW-0418">Kinase</keyword>
<dbReference type="PROSITE" id="PS50011">
    <property type="entry name" value="PROTEIN_KINASE_DOM"/>
    <property type="match status" value="1"/>
</dbReference>
<dbReference type="PANTHER" id="PTHR43671">
    <property type="entry name" value="SERINE/THREONINE-PROTEIN KINASE NEK"/>
    <property type="match status" value="1"/>
</dbReference>
<dbReference type="GO" id="GO:0005524">
    <property type="term" value="F:ATP binding"/>
    <property type="evidence" value="ECO:0007669"/>
    <property type="project" value="UniProtKB-UniRule"/>
</dbReference>
<dbReference type="InterPro" id="IPR011009">
    <property type="entry name" value="Kinase-like_dom_sf"/>
</dbReference>